<evidence type="ECO:0000256" key="4">
    <source>
        <dbReference type="ARBA" id="ARBA00022833"/>
    </source>
</evidence>
<reference evidence="15 16" key="1">
    <citation type="submission" date="2016-07" db="EMBL/GenBank/DDBJ databases">
        <title>Pervasive Adenine N6-methylation of Active Genes in Fungi.</title>
        <authorList>
            <consortium name="DOE Joint Genome Institute"/>
            <person name="Mondo S.J."/>
            <person name="Dannebaum R.O."/>
            <person name="Kuo R.C."/>
            <person name="Labutti K."/>
            <person name="Haridas S."/>
            <person name="Kuo A."/>
            <person name="Salamov A."/>
            <person name="Ahrendt S.R."/>
            <person name="Lipzen A."/>
            <person name="Sullivan W."/>
            <person name="Andreopoulos W.B."/>
            <person name="Clum A."/>
            <person name="Lindquist E."/>
            <person name="Daum C."/>
            <person name="Ramamoorthy G.K."/>
            <person name="Gryganskyi A."/>
            <person name="Culley D."/>
            <person name="Magnuson J.K."/>
            <person name="James T.Y."/>
            <person name="O'Malley M.A."/>
            <person name="Stajich J.E."/>
            <person name="Spatafora J.W."/>
            <person name="Visel A."/>
            <person name="Grigoriev I.V."/>
        </authorList>
    </citation>
    <scope>NUCLEOTIDE SEQUENCE [LARGE SCALE GENOMIC DNA]</scope>
    <source>
        <strain evidence="15 16">CBS 931.73</strain>
    </source>
</reference>
<keyword evidence="3 9" id="KW-0863">Zinc-finger</keyword>
<sequence length="464" mass="53682">MTVIHKKRTVDDVSKAADVGVKYHCDFCQVNITSTVRIKCAICTDFDLCVKCFTHGVEIGKHKNDHDYQVVDKHTFPIFDPGWGADEELLLIEALEIYGMGNWADAADHVGTKNKEECEQHYIDTYVNSDTWPLPNMNLDFSPETDAVSDRKKIKVTKQALNRYGKPLQSMPSNHEIAGYMPGRFEFETEYDNEAEQYVKDLVFGDEDTPEETELKLTVFEIYNSKLDKRMERKKFIFQRGLLDYRKNLANERKRTKEERDLINKTKVFARLQTAEDYEKFLDGLINEMSLRKRIAELQEYRRNGITTLAEAEVYERDKAQRQSNLKLLTGRESLAASERLSRYAARHIPQEASPAPKAANQKMIGRKPANPLDIQEADGVHLLTPAEQTICSALRILPKAYMVIKETILKEYARLGSLKRRQARELIKIDVNKTSKIYDFFIEMGWIKPPVKSKLSCMLRWTY</sequence>
<keyword evidence="7 8" id="KW-0539">Nucleus</keyword>
<dbReference type="InterPro" id="IPR017884">
    <property type="entry name" value="SANT_dom"/>
</dbReference>
<evidence type="ECO:0000256" key="3">
    <source>
        <dbReference type="ARBA" id="ARBA00022771"/>
    </source>
</evidence>
<feature type="domain" description="ZZ-type" evidence="11">
    <location>
        <begin position="20"/>
        <end position="76"/>
    </location>
</feature>
<dbReference type="GO" id="GO:0008270">
    <property type="term" value="F:zinc ion binding"/>
    <property type="evidence" value="ECO:0007669"/>
    <property type="project" value="UniProtKB-KW"/>
</dbReference>
<dbReference type="PANTHER" id="PTHR12374:SF20">
    <property type="entry name" value="TRANSCRIPTIONAL ADAPTER 2-ALPHA"/>
    <property type="match status" value="1"/>
</dbReference>
<evidence type="ECO:0000256" key="9">
    <source>
        <dbReference type="PROSITE-ProRule" id="PRU00228"/>
    </source>
</evidence>
<dbReference type="SMART" id="SM00291">
    <property type="entry name" value="ZnF_ZZ"/>
    <property type="match status" value="1"/>
</dbReference>
<organism evidence="15 16">
    <name type="scientific">Basidiobolus meristosporus CBS 931.73</name>
    <dbReference type="NCBI Taxonomy" id="1314790"/>
    <lineage>
        <taxon>Eukaryota</taxon>
        <taxon>Fungi</taxon>
        <taxon>Fungi incertae sedis</taxon>
        <taxon>Zoopagomycota</taxon>
        <taxon>Entomophthoromycotina</taxon>
        <taxon>Basidiobolomycetes</taxon>
        <taxon>Basidiobolales</taxon>
        <taxon>Basidiobolaceae</taxon>
        <taxon>Basidiobolus</taxon>
    </lineage>
</organism>
<dbReference type="InterPro" id="IPR016827">
    <property type="entry name" value="Ada2/TADA2"/>
</dbReference>
<comment type="caution">
    <text evidence="15">The sequence shown here is derived from an EMBL/GenBank/DDBJ whole genome shotgun (WGS) entry which is preliminary data.</text>
</comment>
<dbReference type="SUPFAM" id="SSF46689">
    <property type="entry name" value="Homeodomain-like"/>
    <property type="match status" value="2"/>
</dbReference>
<dbReference type="InterPro" id="IPR007526">
    <property type="entry name" value="SWIRM"/>
</dbReference>
<evidence type="ECO:0000313" key="15">
    <source>
        <dbReference type="EMBL" id="ORX96424.1"/>
    </source>
</evidence>
<evidence type="ECO:0000259" key="12">
    <source>
        <dbReference type="PROSITE" id="PS50934"/>
    </source>
</evidence>
<dbReference type="Proteomes" id="UP000193498">
    <property type="component" value="Unassembled WGS sequence"/>
</dbReference>
<dbReference type="InterPro" id="IPR055141">
    <property type="entry name" value="TADA2A_B-like_dom"/>
</dbReference>
<comment type="subcellular location">
    <subcellularLocation>
        <location evidence="1 8">Nucleus</location>
    </subcellularLocation>
</comment>
<evidence type="ECO:0000256" key="1">
    <source>
        <dbReference type="ARBA" id="ARBA00004123"/>
    </source>
</evidence>
<feature type="domain" description="SWIRM" evidence="12">
    <location>
        <begin position="364"/>
        <end position="459"/>
    </location>
</feature>
<feature type="domain" description="Myb-like" evidence="10">
    <location>
        <begin position="83"/>
        <end position="126"/>
    </location>
</feature>
<feature type="domain" description="HTH myb-type" evidence="14">
    <location>
        <begin position="83"/>
        <end position="130"/>
    </location>
</feature>
<dbReference type="Gene3D" id="3.30.60.90">
    <property type="match status" value="1"/>
</dbReference>
<dbReference type="EMBL" id="MCFE01000155">
    <property type="protein sequence ID" value="ORX96424.1"/>
    <property type="molecule type" value="Genomic_DNA"/>
</dbReference>
<dbReference type="PROSITE" id="PS01357">
    <property type="entry name" value="ZF_ZZ_1"/>
    <property type="match status" value="1"/>
</dbReference>
<dbReference type="FunFam" id="3.30.60.90:FF:000008">
    <property type="entry name" value="Transcriptional adapter 2"/>
    <property type="match status" value="1"/>
</dbReference>
<keyword evidence="2" id="KW-0479">Metal-binding</keyword>
<dbReference type="PROSITE" id="PS51294">
    <property type="entry name" value="HTH_MYB"/>
    <property type="match status" value="1"/>
</dbReference>
<proteinExistence type="predicted"/>
<dbReference type="Gene3D" id="1.10.10.60">
    <property type="entry name" value="Homeodomain-like"/>
    <property type="match status" value="1"/>
</dbReference>
<evidence type="ECO:0000259" key="11">
    <source>
        <dbReference type="PROSITE" id="PS50135"/>
    </source>
</evidence>
<dbReference type="GO" id="GO:0003713">
    <property type="term" value="F:transcription coactivator activity"/>
    <property type="evidence" value="ECO:0007669"/>
    <property type="project" value="InterPro"/>
</dbReference>
<dbReference type="FunFam" id="1.10.10.10:FF:000087">
    <property type="entry name" value="Transcriptional adapter 2"/>
    <property type="match status" value="1"/>
</dbReference>
<keyword evidence="5 8" id="KW-0805">Transcription regulation</keyword>
<evidence type="ECO:0000259" key="13">
    <source>
        <dbReference type="PROSITE" id="PS51293"/>
    </source>
</evidence>
<keyword evidence="16" id="KW-1185">Reference proteome</keyword>
<dbReference type="InterPro" id="IPR041983">
    <property type="entry name" value="ADA2-like_ZZ"/>
</dbReference>
<dbReference type="InterPro" id="IPR017930">
    <property type="entry name" value="Myb_dom"/>
</dbReference>
<dbReference type="STRING" id="1314790.A0A1Y1YFP2"/>
<evidence type="ECO:0000259" key="10">
    <source>
        <dbReference type="PROSITE" id="PS50090"/>
    </source>
</evidence>
<dbReference type="GO" id="GO:0003682">
    <property type="term" value="F:chromatin binding"/>
    <property type="evidence" value="ECO:0007669"/>
    <property type="project" value="TreeGrafter"/>
</dbReference>
<dbReference type="GO" id="GO:0070461">
    <property type="term" value="C:SAGA-type complex"/>
    <property type="evidence" value="ECO:0007669"/>
    <property type="project" value="TreeGrafter"/>
</dbReference>
<evidence type="ECO:0000256" key="7">
    <source>
        <dbReference type="ARBA" id="ARBA00023242"/>
    </source>
</evidence>
<keyword evidence="4" id="KW-0862">Zinc</keyword>
<dbReference type="Pfam" id="PF00249">
    <property type="entry name" value="Myb_DNA-binding"/>
    <property type="match status" value="1"/>
</dbReference>
<dbReference type="InterPro" id="IPR001005">
    <property type="entry name" value="SANT/Myb"/>
</dbReference>
<gene>
    <name evidence="15" type="ORF">K493DRAFT_329609</name>
</gene>
<dbReference type="AlphaFoldDB" id="A0A1Y1YFP2"/>
<dbReference type="PROSITE" id="PS50934">
    <property type="entry name" value="SWIRM"/>
    <property type="match status" value="1"/>
</dbReference>
<evidence type="ECO:0000259" key="14">
    <source>
        <dbReference type="PROSITE" id="PS51294"/>
    </source>
</evidence>
<accession>A0A1Y1YFP2</accession>
<dbReference type="Pfam" id="PF22941">
    <property type="entry name" value="TADA2A-like_3rd"/>
    <property type="match status" value="1"/>
</dbReference>
<dbReference type="InterPro" id="IPR000433">
    <property type="entry name" value="Znf_ZZ"/>
</dbReference>
<dbReference type="Pfam" id="PF25299">
    <property type="entry name" value="ZZ_ADA2"/>
    <property type="match status" value="1"/>
</dbReference>
<evidence type="ECO:0000256" key="5">
    <source>
        <dbReference type="ARBA" id="ARBA00023015"/>
    </source>
</evidence>
<dbReference type="InterPro" id="IPR043145">
    <property type="entry name" value="Znf_ZZ_sf"/>
</dbReference>
<dbReference type="PROSITE" id="PS50090">
    <property type="entry name" value="MYB_LIKE"/>
    <property type="match status" value="1"/>
</dbReference>
<dbReference type="InParanoid" id="A0A1Y1YFP2"/>
<evidence type="ECO:0000313" key="16">
    <source>
        <dbReference type="Proteomes" id="UP000193498"/>
    </source>
</evidence>
<evidence type="ECO:0000256" key="2">
    <source>
        <dbReference type="ARBA" id="ARBA00022723"/>
    </source>
</evidence>
<dbReference type="InterPro" id="IPR009057">
    <property type="entry name" value="Homeodomain-like_sf"/>
</dbReference>
<dbReference type="Pfam" id="PF04433">
    <property type="entry name" value="SWIRM"/>
    <property type="match status" value="1"/>
</dbReference>
<dbReference type="PROSITE" id="PS50135">
    <property type="entry name" value="ZF_ZZ_2"/>
    <property type="match status" value="1"/>
</dbReference>
<keyword evidence="6 8" id="KW-0804">Transcription</keyword>
<dbReference type="SMART" id="SM00717">
    <property type="entry name" value="SANT"/>
    <property type="match status" value="1"/>
</dbReference>
<dbReference type="PANTHER" id="PTHR12374">
    <property type="entry name" value="TRANSCRIPTIONAL ADAPTOR 2 ADA2 -RELATED"/>
    <property type="match status" value="1"/>
</dbReference>
<dbReference type="GO" id="GO:0006338">
    <property type="term" value="P:chromatin remodeling"/>
    <property type="evidence" value="ECO:0007669"/>
    <property type="project" value="TreeGrafter"/>
</dbReference>
<dbReference type="FunFam" id="1.10.10.60:FF:000115">
    <property type="entry name" value="Transcriptional adapter 2"/>
    <property type="match status" value="1"/>
</dbReference>
<evidence type="ECO:0000256" key="8">
    <source>
        <dbReference type="PIRNR" id="PIRNR025024"/>
    </source>
</evidence>
<evidence type="ECO:0000256" key="6">
    <source>
        <dbReference type="ARBA" id="ARBA00023163"/>
    </source>
</evidence>
<dbReference type="GO" id="GO:0005634">
    <property type="term" value="C:nucleus"/>
    <property type="evidence" value="ECO:0007669"/>
    <property type="project" value="UniProtKB-SubCell"/>
</dbReference>
<dbReference type="InterPro" id="IPR036388">
    <property type="entry name" value="WH-like_DNA-bd_sf"/>
</dbReference>
<dbReference type="CDD" id="cd02335">
    <property type="entry name" value="ZZ_ADA2"/>
    <property type="match status" value="1"/>
</dbReference>
<dbReference type="GO" id="GO:0006357">
    <property type="term" value="P:regulation of transcription by RNA polymerase II"/>
    <property type="evidence" value="ECO:0007669"/>
    <property type="project" value="InterPro"/>
</dbReference>
<dbReference type="PIRSF" id="PIRSF025024">
    <property type="entry name" value="Transcriptional_adaptor_2"/>
    <property type="match status" value="1"/>
</dbReference>
<protein>
    <recommendedName>
        <fullName evidence="8">Transcriptional adapter 2</fullName>
    </recommendedName>
</protein>
<dbReference type="FunCoup" id="A0A1Y1YFP2">
    <property type="interactions" value="353"/>
</dbReference>
<dbReference type="OrthoDB" id="270417at2759"/>
<feature type="domain" description="SANT" evidence="13">
    <location>
        <begin position="78"/>
        <end position="130"/>
    </location>
</feature>
<dbReference type="PROSITE" id="PS51293">
    <property type="entry name" value="SANT"/>
    <property type="match status" value="1"/>
</dbReference>
<dbReference type="SUPFAM" id="SSF57850">
    <property type="entry name" value="RING/U-box"/>
    <property type="match status" value="1"/>
</dbReference>
<dbReference type="Gene3D" id="1.10.10.10">
    <property type="entry name" value="Winged helix-like DNA-binding domain superfamily/Winged helix DNA-binding domain"/>
    <property type="match status" value="1"/>
</dbReference>
<name>A0A1Y1YFP2_9FUNG</name>